<comment type="pathway">
    <text evidence="2">Porphyrin-containing compound metabolism; protoporphyrin-IX biosynthesis; coproporphyrinogen-III from 5-aminolevulinate: step 1/4.</text>
</comment>
<dbReference type="Pfam" id="PF00202">
    <property type="entry name" value="Aminotran_3"/>
    <property type="match status" value="1"/>
</dbReference>
<gene>
    <name evidence="15" type="ORF">CSSPJE1EN1_LOCUS25204</name>
</gene>
<comment type="caution">
    <text evidence="15">The sequence shown here is derived from an EMBL/GenBank/DDBJ whole genome shotgun (WGS) entry which is preliminary data.</text>
</comment>
<evidence type="ECO:0000256" key="2">
    <source>
        <dbReference type="ARBA" id="ARBA00004694"/>
    </source>
</evidence>
<evidence type="ECO:0000256" key="8">
    <source>
        <dbReference type="ARBA" id="ARBA00023244"/>
    </source>
</evidence>
<comment type="similarity">
    <text evidence="12">Belongs to the class-III pyridoxal-phosphate-dependent aminotransferase family.</text>
</comment>
<dbReference type="SUPFAM" id="SSF55874">
    <property type="entry name" value="ATPase domain of HSP90 chaperone/DNA topoisomerase II/histidine kinase"/>
    <property type="match status" value="1"/>
</dbReference>
<keyword evidence="5" id="KW-0350">Heme biosynthesis</keyword>
<comment type="subunit">
    <text evidence="11">Homooctamer.</text>
</comment>
<evidence type="ECO:0000256" key="12">
    <source>
        <dbReference type="RuleBase" id="RU003560"/>
    </source>
</evidence>
<keyword evidence="12" id="KW-0663">Pyridoxal phosphate</keyword>
<dbReference type="InterPro" id="IPR003594">
    <property type="entry name" value="HATPase_dom"/>
</dbReference>
<evidence type="ECO:0000256" key="11">
    <source>
        <dbReference type="RuleBase" id="RU000515"/>
    </source>
</evidence>
<dbReference type="EMBL" id="CAXAQS010000054">
    <property type="protein sequence ID" value="CAK9249826.1"/>
    <property type="molecule type" value="Genomic_DNA"/>
</dbReference>
<dbReference type="InterPro" id="IPR001731">
    <property type="entry name" value="ALAD"/>
</dbReference>
<comment type="function">
    <text evidence="9">Catalyzes an early step in the biosynthesis of tetrapyrroles. Binds two molecules of 5-aminolevulinate per subunit, each at a distinct site, and catalyzes their condensation to form porphobilinogen.</text>
</comment>
<dbReference type="Gene3D" id="3.30.565.10">
    <property type="entry name" value="Histidine kinase-like ATPase, C-terminal domain"/>
    <property type="match status" value="1"/>
</dbReference>
<feature type="domain" description="Histidine kinase" evidence="14">
    <location>
        <begin position="313"/>
        <end position="430"/>
    </location>
</feature>
<evidence type="ECO:0000256" key="7">
    <source>
        <dbReference type="ARBA" id="ARBA00023239"/>
    </source>
</evidence>
<dbReference type="InterPro" id="IPR013785">
    <property type="entry name" value="Aldolase_TIM"/>
</dbReference>
<evidence type="ECO:0000256" key="9">
    <source>
        <dbReference type="ARBA" id="ARBA00025628"/>
    </source>
</evidence>
<evidence type="ECO:0000256" key="13">
    <source>
        <dbReference type="RuleBase" id="RU004161"/>
    </source>
</evidence>
<organism evidence="15 16">
    <name type="scientific">Sphagnum jensenii</name>
    <dbReference type="NCBI Taxonomy" id="128206"/>
    <lineage>
        <taxon>Eukaryota</taxon>
        <taxon>Viridiplantae</taxon>
        <taxon>Streptophyta</taxon>
        <taxon>Embryophyta</taxon>
        <taxon>Bryophyta</taxon>
        <taxon>Sphagnophytina</taxon>
        <taxon>Sphagnopsida</taxon>
        <taxon>Sphagnales</taxon>
        <taxon>Sphagnaceae</taxon>
        <taxon>Sphagnum</taxon>
    </lineage>
</organism>
<evidence type="ECO:0000313" key="16">
    <source>
        <dbReference type="Proteomes" id="UP001497444"/>
    </source>
</evidence>
<dbReference type="PROSITE" id="PS50109">
    <property type="entry name" value="HIS_KIN"/>
    <property type="match status" value="1"/>
</dbReference>
<dbReference type="PROSITE" id="PS00169">
    <property type="entry name" value="D_ALA_DEHYDRATASE"/>
    <property type="match status" value="1"/>
</dbReference>
<dbReference type="SMART" id="SM01004">
    <property type="entry name" value="ALAD"/>
    <property type="match status" value="1"/>
</dbReference>
<dbReference type="Gene3D" id="3.20.20.70">
    <property type="entry name" value="Aldolase class I"/>
    <property type="match status" value="1"/>
</dbReference>
<dbReference type="PRINTS" id="PR00144">
    <property type="entry name" value="DALDHYDRTASE"/>
</dbReference>
<protein>
    <recommendedName>
        <fullName evidence="11">Delta-aminolevulinic acid dehydratase</fullName>
        <ecNumber evidence="11">4.2.1.24</ecNumber>
    </recommendedName>
</protein>
<keyword evidence="6" id="KW-0149">Chlorophyll biosynthesis</keyword>
<dbReference type="Proteomes" id="UP001497444">
    <property type="component" value="Unassembled WGS sequence"/>
</dbReference>
<comment type="similarity">
    <text evidence="3 13">Belongs to the ALAD family.</text>
</comment>
<dbReference type="PANTHER" id="PTHR43713:SF3">
    <property type="entry name" value="GLUTAMATE-1-SEMIALDEHYDE 2,1-AMINOMUTASE 1, CHLOROPLASTIC-RELATED"/>
    <property type="match status" value="1"/>
</dbReference>
<dbReference type="SUPFAM" id="SSF53383">
    <property type="entry name" value="PLP-dependent transferases"/>
    <property type="match status" value="1"/>
</dbReference>
<dbReference type="Gene3D" id="3.40.640.10">
    <property type="entry name" value="Type I PLP-dependent aspartate aminotransferase-like (Major domain)"/>
    <property type="match status" value="1"/>
</dbReference>
<dbReference type="InterPro" id="IPR005814">
    <property type="entry name" value="Aminotrans_3"/>
</dbReference>
<comment type="catalytic activity">
    <reaction evidence="10 11">
        <text>2 5-aminolevulinate = porphobilinogen + 2 H2O + H(+)</text>
        <dbReference type="Rhea" id="RHEA:24064"/>
        <dbReference type="ChEBI" id="CHEBI:15377"/>
        <dbReference type="ChEBI" id="CHEBI:15378"/>
        <dbReference type="ChEBI" id="CHEBI:58126"/>
        <dbReference type="ChEBI" id="CHEBI:356416"/>
        <dbReference type="EC" id="4.2.1.24"/>
    </reaction>
</comment>
<evidence type="ECO:0000313" key="15">
    <source>
        <dbReference type="EMBL" id="CAK9249826.1"/>
    </source>
</evidence>
<dbReference type="SUPFAM" id="SSF51569">
    <property type="entry name" value="Aldolase"/>
    <property type="match status" value="1"/>
</dbReference>
<keyword evidence="7 11" id="KW-0456">Lyase</keyword>
<evidence type="ECO:0000256" key="10">
    <source>
        <dbReference type="ARBA" id="ARBA00047651"/>
    </source>
</evidence>
<dbReference type="Pfam" id="PF02518">
    <property type="entry name" value="HATPase_c"/>
    <property type="match status" value="1"/>
</dbReference>
<keyword evidence="16" id="KW-1185">Reference proteome</keyword>
<evidence type="ECO:0000256" key="6">
    <source>
        <dbReference type="ARBA" id="ARBA00023171"/>
    </source>
</evidence>
<dbReference type="InterPro" id="IPR036890">
    <property type="entry name" value="HATPase_C_sf"/>
</dbReference>
<dbReference type="InterPro" id="IPR030656">
    <property type="entry name" value="ALAD_AS"/>
</dbReference>
<dbReference type="InterPro" id="IPR015421">
    <property type="entry name" value="PyrdxlP-dep_Trfase_major"/>
</dbReference>
<comment type="cofactor">
    <cofactor evidence="1">
        <name>pyridoxal 5'-phosphate</name>
        <dbReference type="ChEBI" id="CHEBI:597326"/>
    </cofactor>
</comment>
<evidence type="ECO:0000256" key="4">
    <source>
        <dbReference type="ARBA" id="ARBA00022533"/>
    </source>
</evidence>
<evidence type="ECO:0000256" key="3">
    <source>
        <dbReference type="ARBA" id="ARBA00008055"/>
    </source>
</evidence>
<dbReference type="SMART" id="SM00387">
    <property type="entry name" value="HATPase_c"/>
    <property type="match status" value="1"/>
</dbReference>
<keyword evidence="4" id="KW-0021">Allosteric enzyme</keyword>
<sequence length="432" mass="46772">MSYSAKFHSKFYGPFRVAADSAPKAGAVSKLTNRATYQIDPGNLQDARACSLRDAEEGADILMVKPGLPYLDVLAKLSQEIQKPWAVYEVSGEFAAIELMAEQGLISAPEAHLESWTAFVRAGASMIITYGARFGRDWLENSIVNSGTEAVMAALRVARAATGRSKILKFDGCYHGHVDSMLVRAGSGLAEMASPDSAGVSTAVASETIVVPLNDLDAVKQAFSQHQIAAVIIEPVPANNGLLLQTNEFLKEVARIAPSEKALVIFDEVITGFRTAFGEWRKSLASDRISSHRPLLERLIRDWQSHQDGRAQVELDAQDLQIEADPVAMHVILKNLLENSVRHSKQSPVKIKISNEQDPSGVILHFKDNGQAFSGNPKRLGLLFEKGETSQGAGVGLYLIQALMKRMGGLARFSASNGGFEVALTFKEASHG</sequence>
<dbReference type="PANTHER" id="PTHR43713">
    <property type="entry name" value="GLUTAMATE-1-SEMIALDEHYDE 2,1-AMINOMUTASE"/>
    <property type="match status" value="1"/>
</dbReference>
<evidence type="ECO:0000256" key="1">
    <source>
        <dbReference type="ARBA" id="ARBA00001933"/>
    </source>
</evidence>
<dbReference type="EC" id="4.2.1.24" evidence="11"/>
<evidence type="ECO:0000259" key="14">
    <source>
        <dbReference type="PROSITE" id="PS50109"/>
    </source>
</evidence>
<keyword evidence="8 11" id="KW-0627">Porphyrin biosynthesis</keyword>
<dbReference type="Pfam" id="PF00490">
    <property type="entry name" value="ALAD"/>
    <property type="match status" value="1"/>
</dbReference>
<dbReference type="InterPro" id="IPR015424">
    <property type="entry name" value="PyrdxlP-dep_Trfase"/>
</dbReference>
<dbReference type="InterPro" id="IPR005467">
    <property type="entry name" value="His_kinase_dom"/>
</dbReference>
<evidence type="ECO:0000256" key="5">
    <source>
        <dbReference type="ARBA" id="ARBA00023133"/>
    </source>
</evidence>
<reference evidence="15" key="1">
    <citation type="submission" date="2024-02" db="EMBL/GenBank/DDBJ databases">
        <authorList>
            <consortium name="ELIXIR-Norway"/>
            <consortium name="Elixir Norway"/>
        </authorList>
    </citation>
    <scope>NUCLEOTIDE SEQUENCE</scope>
</reference>
<name>A0ABP0V729_9BRYO</name>
<proteinExistence type="inferred from homology"/>
<accession>A0ABP0V729</accession>